<dbReference type="AlphaFoldDB" id="A0AA88DUD2"/>
<evidence type="ECO:0000313" key="8">
    <source>
        <dbReference type="Proteomes" id="UP001187192"/>
    </source>
</evidence>
<reference evidence="7" key="1">
    <citation type="submission" date="2023-07" db="EMBL/GenBank/DDBJ databases">
        <title>draft genome sequence of fig (Ficus carica).</title>
        <authorList>
            <person name="Takahashi T."/>
            <person name="Nishimura K."/>
        </authorList>
    </citation>
    <scope>NUCLEOTIDE SEQUENCE</scope>
</reference>
<keyword evidence="3 5" id="KW-0221">Differentiation</keyword>
<evidence type="ECO:0000313" key="7">
    <source>
        <dbReference type="EMBL" id="GMN62102.1"/>
    </source>
</evidence>
<evidence type="ECO:0000256" key="6">
    <source>
        <dbReference type="SAM" id="MobiDB-lite"/>
    </source>
</evidence>
<dbReference type="InterPro" id="IPR012474">
    <property type="entry name" value="Frigida"/>
</dbReference>
<protein>
    <recommendedName>
        <fullName evidence="5">FRIGIDA-like protein</fullName>
    </recommendedName>
</protein>
<organism evidence="7 8">
    <name type="scientific">Ficus carica</name>
    <name type="common">Common fig</name>
    <dbReference type="NCBI Taxonomy" id="3494"/>
    <lineage>
        <taxon>Eukaryota</taxon>
        <taxon>Viridiplantae</taxon>
        <taxon>Streptophyta</taxon>
        <taxon>Embryophyta</taxon>
        <taxon>Tracheophyta</taxon>
        <taxon>Spermatophyta</taxon>
        <taxon>Magnoliopsida</taxon>
        <taxon>eudicotyledons</taxon>
        <taxon>Gunneridae</taxon>
        <taxon>Pentapetalae</taxon>
        <taxon>rosids</taxon>
        <taxon>fabids</taxon>
        <taxon>Rosales</taxon>
        <taxon>Moraceae</taxon>
        <taxon>Ficeae</taxon>
        <taxon>Ficus</taxon>
    </lineage>
</organism>
<accession>A0AA88DUD2</accession>
<feature type="region of interest" description="Disordered" evidence="6">
    <location>
        <begin position="390"/>
        <end position="443"/>
    </location>
</feature>
<comment type="caution">
    <text evidence="7">The sequence shown here is derived from an EMBL/GenBank/DDBJ whole genome shotgun (WGS) entry which is preliminary data.</text>
</comment>
<gene>
    <name evidence="7" type="ORF">TIFTF001_031184</name>
</gene>
<keyword evidence="8" id="KW-1185">Reference proteome</keyword>
<keyword evidence="4 5" id="KW-0287">Flowering</keyword>
<evidence type="ECO:0000256" key="1">
    <source>
        <dbReference type="ARBA" id="ARBA00008956"/>
    </source>
</evidence>
<evidence type="ECO:0000256" key="5">
    <source>
        <dbReference type="RuleBase" id="RU364012"/>
    </source>
</evidence>
<dbReference type="PANTHER" id="PTHR31791">
    <property type="entry name" value="FRIGIDA-LIKE PROTEIN 3-RELATED"/>
    <property type="match status" value="1"/>
</dbReference>
<dbReference type="Pfam" id="PF07899">
    <property type="entry name" value="Frigida"/>
    <property type="match status" value="1"/>
</dbReference>
<sequence length="557" mass="61684">MIVSVLCSSVEEFSQSRKSSSPMATTLETISVALQQIDSKKSDLKKAFDDLQSQSSSLLSSFSLSWFDLDSHFTSLQTSLTEKFRVLQTLESHSTARPGDVLEPLAQAAAEPVADGEPEPVPPRPELVAFCEKMDGIGLRKYVSETSKERNAVRAELPSALRRAPDPAAMVLDSMEGFYGEKYRREGDVDVEFNGLRRSCVLLLEQLMAVRPIIRGDVRERAKVLAMEWKGKIGRDEENQLESLGFLHLVAAYGLVSEFSSDEIVDNFVVIARHRQAIELFRKMASNKAEDLVHKLVSKGKQLLAIKFSFEFELTDKFPPVPLLKDYVKESKNIAKKVCKEGRNSLKSLNEATAKETSALKSVIKIIEERKLESEYPKESLEKRIAVLEKQKADRKRPPAATVAKIPQPQYQPTKKQQGKDKQKQQSGNKRLRVDAPLGPTPFPKNFRGANTAVPSYQPSHFQSTGLLADSRAPYASSSASPYGISGLVPLANPYAGSSAGIYGLEENSTSVPGNPTLAGSHLYRAEPYGQSAYYDRSTSYGGYDLGPEYHTAYYPQ</sequence>
<evidence type="ECO:0000256" key="3">
    <source>
        <dbReference type="ARBA" id="ARBA00022782"/>
    </source>
</evidence>
<dbReference type="GO" id="GO:0009908">
    <property type="term" value="P:flower development"/>
    <property type="evidence" value="ECO:0007669"/>
    <property type="project" value="UniProtKB-KW"/>
</dbReference>
<dbReference type="Proteomes" id="UP001187192">
    <property type="component" value="Unassembled WGS sequence"/>
</dbReference>
<proteinExistence type="inferred from homology"/>
<comment type="similarity">
    <text evidence="1 5">Belongs to the Frigida family.</text>
</comment>
<feature type="compositionally biased region" description="Low complexity" evidence="6">
    <location>
        <begin position="405"/>
        <end position="416"/>
    </location>
</feature>
<dbReference type="EMBL" id="BTGU01000123">
    <property type="protein sequence ID" value="GMN62102.1"/>
    <property type="molecule type" value="Genomic_DNA"/>
</dbReference>
<keyword evidence="2 5" id="KW-0217">Developmental protein</keyword>
<evidence type="ECO:0000256" key="4">
    <source>
        <dbReference type="ARBA" id="ARBA00023089"/>
    </source>
</evidence>
<name>A0AA88DUD2_FICCA</name>
<dbReference type="GO" id="GO:0030154">
    <property type="term" value="P:cell differentiation"/>
    <property type="evidence" value="ECO:0007669"/>
    <property type="project" value="UniProtKB-KW"/>
</dbReference>
<evidence type="ECO:0000256" key="2">
    <source>
        <dbReference type="ARBA" id="ARBA00022473"/>
    </source>
</evidence>
<dbReference type="PANTHER" id="PTHR31791:SF47">
    <property type="entry name" value="INACTIVE FRIGIDA-LIKE PROTEIN 2"/>
    <property type="match status" value="1"/>
</dbReference>